<name>A0A8J7W291_9FIRM</name>
<reference evidence="2" key="1">
    <citation type="submission" date="2021-04" db="EMBL/GenBank/DDBJ databases">
        <title>Sinoanaerobacter chloroacetimidivorans sp. nov., an obligate anaerobic bacterium isolated from anaerobic sludge.</title>
        <authorList>
            <person name="Bao Y."/>
        </authorList>
    </citation>
    <scope>NUCLEOTIDE SEQUENCE</scope>
    <source>
        <strain evidence="2">BAD-6</strain>
    </source>
</reference>
<protein>
    <submittedName>
        <fullName evidence="2">Permease of phosphate ABC transporter</fullName>
    </submittedName>
</protein>
<dbReference type="EMBL" id="JAGSND010000014">
    <property type="protein sequence ID" value="MBR0599549.1"/>
    <property type="molecule type" value="Genomic_DNA"/>
</dbReference>
<accession>A0A8J7W291</accession>
<comment type="caution">
    <text evidence="2">The sequence shown here is derived from an EMBL/GenBank/DDBJ whole genome shotgun (WGS) entry which is preliminary data.</text>
</comment>
<feature type="transmembrane region" description="Helical" evidence="1">
    <location>
        <begin position="21"/>
        <end position="40"/>
    </location>
</feature>
<evidence type="ECO:0000313" key="3">
    <source>
        <dbReference type="Proteomes" id="UP000675664"/>
    </source>
</evidence>
<dbReference type="Proteomes" id="UP000675664">
    <property type="component" value="Unassembled WGS sequence"/>
</dbReference>
<evidence type="ECO:0000256" key="1">
    <source>
        <dbReference type="SAM" id="Phobius"/>
    </source>
</evidence>
<gene>
    <name evidence="2" type="ORF">KCX82_16815</name>
</gene>
<organism evidence="2 3">
    <name type="scientific">Sinanaerobacter chloroacetimidivorans</name>
    <dbReference type="NCBI Taxonomy" id="2818044"/>
    <lineage>
        <taxon>Bacteria</taxon>
        <taxon>Bacillati</taxon>
        <taxon>Bacillota</taxon>
        <taxon>Clostridia</taxon>
        <taxon>Peptostreptococcales</taxon>
        <taxon>Anaerovoracaceae</taxon>
        <taxon>Sinanaerobacter</taxon>
    </lineage>
</organism>
<sequence>MKTLCKYAQKYKDEMSVADMALLKVCLCSAGILWGLAIPRKHKKKTAAWASIFFVFSYAPLITKLLRIVSDDPEKKLL</sequence>
<keyword evidence="3" id="KW-1185">Reference proteome</keyword>
<keyword evidence="1" id="KW-0472">Membrane</keyword>
<keyword evidence="1" id="KW-1133">Transmembrane helix</keyword>
<dbReference type="AlphaFoldDB" id="A0A8J7W291"/>
<reference evidence="2" key="2">
    <citation type="submission" date="2021-04" db="EMBL/GenBank/DDBJ databases">
        <authorList>
            <person name="Liu J."/>
        </authorList>
    </citation>
    <scope>NUCLEOTIDE SEQUENCE</scope>
    <source>
        <strain evidence="2">BAD-6</strain>
    </source>
</reference>
<evidence type="ECO:0000313" key="2">
    <source>
        <dbReference type="EMBL" id="MBR0599549.1"/>
    </source>
</evidence>
<keyword evidence="1" id="KW-0812">Transmembrane</keyword>
<feature type="transmembrane region" description="Helical" evidence="1">
    <location>
        <begin position="46"/>
        <end position="66"/>
    </location>
</feature>
<proteinExistence type="predicted"/>
<dbReference type="RefSeq" id="WP_227019683.1">
    <property type="nucleotide sequence ID" value="NZ_JAGSND010000014.1"/>
</dbReference>